<dbReference type="Proteomes" id="UP000307720">
    <property type="component" value="Unassembled WGS sequence"/>
</dbReference>
<protein>
    <submittedName>
        <fullName evidence="1">DUF4316 domain-containing protein</fullName>
    </submittedName>
</protein>
<keyword evidence="2" id="KW-1185">Reference proteome</keyword>
<comment type="caution">
    <text evidence="1">The sequence shown here is derived from an EMBL/GenBank/DDBJ whole genome shotgun (WGS) entry which is preliminary data.</text>
</comment>
<accession>A0AC61QZX5</accession>
<organism evidence="1 2">
    <name type="scientific">Hominisplanchenecus murintestinalis</name>
    <dbReference type="NCBI Taxonomy" id="2941517"/>
    <lineage>
        <taxon>Bacteria</taxon>
        <taxon>Bacillati</taxon>
        <taxon>Bacillota</taxon>
        <taxon>Clostridia</taxon>
        <taxon>Lachnospirales</taxon>
        <taxon>Lachnospiraceae</taxon>
        <taxon>Hominisplanchenecus</taxon>
    </lineage>
</organism>
<dbReference type="EMBL" id="SRZB01000018">
    <property type="protein sequence ID" value="TGX98394.1"/>
    <property type="molecule type" value="Genomic_DNA"/>
</dbReference>
<gene>
    <name evidence="1" type="ORF">E5357_09255</name>
</gene>
<proteinExistence type="predicted"/>
<evidence type="ECO:0000313" key="2">
    <source>
        <dbReference type="Proteomes" id="UP000307720"/>
    </source>
</evidence>
<sequence>MKTERELKREAGGQPRNGDHLLAAELSAEQNMNMLDGIPNNEKPRVNQNYVILESEVVGHKEFVLAQNPNAPQPYVTWERNMQEDERRGEENFYWGKYFCDPEAAEKNFHDRADGEREYLREYRPSLLESLRKNQEEIARPVAPAGGREKGETAL</sequence>
<reference evidence="1" key="1">
    <citation type="submission" date="2019-04" db="EMBL/GenBank/DDBJ databases">
        <title>Microbes associate with the intestines of laboratory mice.</title>
        <authorList>
            <person name="Navarre W."/>
            <person name="Wong E."/>
            <person name="Huang K."/>
            <person name="Tropini C."/>
            <person name="Ng K."/>
            <person name="Yu B."/>
        </authorList>
    </citation>
    <scope>NUCLEOTIDE SEQUENCE</scope>
    <source>
        <strain evidence="1">NM72_1-8</strain>
    </source>
</reference>
<evidence type="ECO:0000313" key="1">
    <source>
        <dbReference type="EMBL" id="TGX98394.1"/>
    </source>
</evidence>
<name>A0AC61QZX5_9FIRM</name>